<organism evidence="1 2">
    <name type="scientific">Acropora cervicornis</name>
    <name type="common">Staghorn coral</name>
    <dbReference type="NCBI Taxonomy" id="6130"/>
    <lineage>
        <taxon>Eukaryota</taxon>
        <taxon>Metazoa</taxon>
        <taxon>Cnidaria</taxon>
        <taxon>Anthozoa</taxon>
        <taxon>Hexacorallia</taxon>
        <taxon>Scleractinia</taxon>
        <taxon>Astrocoeniina</taxon>
        <taxon>Acroporidae</taxon>
        <taxon>Acropora</taxon>
    </lineage>
</organism>
<dbReference type="Proteomes" id="UP001249851">
    <property type="component" value="Unassembled WGS sequence"/>
</dbReference>
<dbReference type="AlphaFoldDB" id="A0AAD9PS17"/>
<name>A0AAD9PS17_ACRCE</name>
<gene>
    <name evidence="1" type="ORF">P5673_031894</name>
</gene>
<protein>
    <submittedName>
        <fullName evidence="1">Uncharacterized protein</fullName>
    </submittedName>
</protein>
<reference evidence="1" key="2">
    <citation type="journal article" date="2023" name="Science">
        <title>Genomic signatures of disease resistance in endangered staghorn corals.</title>
        <authorList>
            <person name="Vollmer S.V."/>
            <person name="Selwyn J.D."/>
            <person name="Despard B.A."/>
            <person name="Roesel C.L."/>
        </authorList>
    </citation>
    <scope>NUCLEOTIDE SEQUENCE</scope>
    <source>
        <strain evidence="1">K2</strain>
    </source>
</reference>
<accession>A0AAD9PS17</accession>
<sequence length="86" mass="10156">MASRFEIVDEEYIEELKDKRENKNTKKKERVLEEHDEKSIGAEITRLFTNLGHTSAAWGVTSRLMKRHMANFFLNDQLLLSFEVKL</sequence>
<reference evidence="1" key="1">
    <citation type="journal article" date="2023" name="G3 (Bethesda)">
        <title>Whole genome assembly and annotation of the endangered Caribbean coral Acropora cervicornis.</title>
        <authorList>
            <person name="Selwyn J.D."/>
            <person name="Vollmer S.V."/>
        </authorList>
    </citation>
    <scope>NUCLEOTIDE SEQUENCE</scope>
    <source>
        <strain evidence="1">K2</strain>
    </source>
</reference>
<comment type="caution">
    <text evidence="1">The sequence shown here is derived from an EMBL/GenBank/DDBJ whole genome shotgun (WGS) entry which is preliminary data.</text>
</comment>
<evidence type="ECO:0000313" key="2">
    <source>
        <dbReference type="Proteomes" id="UP001249851"/>
    </source>
</evidence>
<proteinExistence type="predicted"/>
<keyword evidence="2" id="KW-1185">Reference proteome</keyword>
<dbReference type="EMBL" id="JARQWQ010000159">
    <property type="protein sequence ID" value="KAK2548010.1"/>
    <property type="molecule type" value="Genomic_DNA"/>
</dbReference>
<evidence type="ECO:0000313" key="1">
    <source>
        <dbReference type="EMBL" id="KAK2548010.1"/>
    </source>
</evidence>